<dbReference type="SMART" id="SM00563">
    <property type="entry name" value="PlsC"/>
    <property type="match status" value="1"/>
</dbReference>
<dbReference type="Pfam" id="PF01553">
    <property type="entry name" value="Acyltransferase"/>
    <property type="match status" value="1"/>
</dbReference>
<protein>
    <submittedName>
        <fullName evidence="6">1-acyl-sn-glycerol-3-phosphate acyltransferase</fullName>
    </submittedName>
</protein>
<evidence type="ECO:0000256" key="4">
    <source>
        <dbReference type="SAM" id="MobiDB-lite"/>
    </source>
</evidence>
<dbReference type="CDD" id="cd07989">
    <property type="entry name" value="LPLAT_AGPAT-like"/>
    <property type="match status" value="1"/>
</dbReference>
<gene>
    <name evidence="6" type="ORF">JHL17_06460</name>
</gene>
<accession>A0ABS1F0V2</accession>
<reference evidence="7" key="1">
    <citation type="submission" date="2021-01" db="EMBL/GenBank/DDBJ databases">
        <title>Genome public.</title>
        <authorList>
            <person name="Liu C."/>
            <person name="Sun Q."/>
        </authorList>
    </citation>
    <scope>NUCLEOTIDE SEQUENCE [LARGE SCALE GENOMIC DNA]</scope>
    <source>
        <strain evidence="7">YIM B02556</strain>
    </source>
</reference>
<dbReference type="SUPFAM" id="SSF69593">
    <property type="entry name" value="Glycerol-3-phosphate (1)-acyltransferase"/>
    <property type="match status" value="1"/>
</dbReference>
<keyword evidence="2" id="KW-0808">Transferase</keyword>
<evidence type="ECO:0000313" key="7">
    <source>
        <dbReference type="Proteomes" id="UP000652760"/>
    </source>
</evidence>
<dbReference type="EMBL" id="JAENHM010000023">
    <property type="protein sequence ID" value="MBK1837048.1"/>
    <property type="molecule type" value="Genomic_DNA"/>
</dbReference>
<evidence type="ECO:0000313" key="6">
    <source>
        <dbReference type="EMBL" id="MBK1837048.1"/>
    </source>
</evidence>
<dbReference type="PANTHER" id="PTHR10434">
    <property type="entry name" value="1-ACYL-SN-GLYCEROL-3-PHOSPHATE ACYLTRANSFERASE"/>
    <property type="match status" value="1"/>
</dbReference>
<dbReference type="RefSeq" id="WP_200191239.1">
    <property type="nucleotide sequence ID" value="NZ_JAENHM010000023.1"/>
</dbReference>
<keyword evidence="7" id="KW-1185">Reference proteome</keyword>
<name>A0ABS1F0V2_9PROT</name>
<comment type="pathway">
    <text evidence="1">Lipid metabolism.</text>
</comment>
<evidence type="ECO:0000256" key="3">
    <source>
        <dbReference type="ARBA" id="ARBA00023315"/>
    </source>
</evidence>
<keyword evidence="3 6" id="KW-0012">Acyltransferase</keyword>
<evidence type="ECO:0000256" key="1">
    <source>
        <dbReference type="ARBA" id="ARBA00005189"/>
    </source>
</evidence>
<dbReference type="Proteomes" id="UP000652760">
    <property type="component" value="Unassembled WGS sequence"/>
</dbReference>
<proteinExistence type="predicted"/>
<dbReference type="GO" id="GO:0016746">
    <property type="term" value="F:acyltransferase activity"/>
    <property type="evidence" value="ECO:0007669"/>
    <property type="project" value="UniProtKB-KW"/>
</dbReference>
<dbReference type="PANTHER" id="PTHR10434:SF11">
    <property type="entry name" value="1-ACYL-SN-GLYCEROL-3-PHOSPHATE ACYLTRANSFERASE"/>
    <property type="match status" value="1"/>
</dbReference>
<comment type="caution">
    <text evidence="6">The sequence shown here is derived from an EMBL/GenBank/DDBJ whole genome shotgun (WGS) entry which is preliminary data.</text>
</comment>
<evidence type="ECO:0000256" key="2">
    <source>
        <dbReference type="ARBA" id="ARBA00022679"/>
    </source>
</evidence>
<dbReference type="InterPro" id="IPR002123">
    <property type="entry name" value="Plipid/glycerol_acylTrfase"/>
</dbReference>
<feature type="region of interest" description="Disordered" evidence="4">
    <location>
        <begin position="201"/>
        <end position="228"/>
    </location>
</feature>
<organism evidence="6 7">
    <name type="scientific">Azospirillum endophyticum</name>
    <dbReference type="NCBI Taxonomy" id="2800326"/>
    <lineage>
        <taxon>Bacteria</taxon>
        <taxon>Pseudomonadati</taxon>
        <taxon>Pseudomonadota</taxon>
        <taxon>Alphaproteobacteria</taxon>
        <taxon>Rhodospirillales</taxon>
        <taxon>Azospirillaceae</taxon>
        <taxon>Azospirillum</taxon>
    </lineage>
</organism>
<sequence length="228" mass="24342">MIPLLQPALRHGLLGLTRLLVGARASWEGSAPADVPRIYFANHTSHLDTLAVMAALPPALRARTHPVAALDYWGGSALRRLVAVGCLNALLVDRTGKATAEVMDAMAAVLESGQSLILFPEGTRGDGTVAPFKSGLYHLAQRVPAAELVPVSIENLHRVMPKGMPLLVPLICTMRFGAPLDVVEDEDKAAFLERARDALVSLSRPQTQSGTQPDSQSDSKSTGQRTAR</sequence>
<evidence type="ECO:0000259" key="5">
    <source>
        <dbReference type="SMART" id="SM00563"/>
    </source>
</evidence>
<feature type="compositionally biased region" description="Polar residues" evidence="4">
    <location>
        <begin position="203"/>
        <end position="228"/>
    </location>
</feature>
<feature type="domain" description="Phospholipid/glycerol acyltransferase" evidence="5">
    <location>
        <begin position="37"/>
        <end position="156"/>
    </location>
</feature>